<feature type="compositionally biased region" description="Low complexity" evidence="1">
    <location>
        <begin position="35"/>
        <end position="50"/>
    </location>
</feature>
<feature type="region of interest" description="Disordered" evidence="1">
    <location>
        <begin position="506"/>
        <end position="553"/>
    </location>
</feature>
<feature type="domain" description="Transposase (putative) gypsy type" evidence="2">
    <location>
        <begin position="111"/>
        <end position="179"/>
    </location>
</feature>
<proteinExistence type="predicted"/>
<name>A0A2N9EYB5_FAGSY</name>
<evidence type="ECO:0000313" key="3">
    <source>
        <dbReference type="EMBL" id="SPC79845.1"/>
    </source>
</evidence>
<dbReference type="InterPro" id="IPR007321">
    <property type="entry name" value="Transposase_28"/>
</dbReference>
<feature type="region of interest" description="Disordered" evidence="1">
    <location>
        <begin position="1"/>
        <end position="53"/>
    </location>
</feature>
<feature type="compositionally biased region" description="Low complexity" evidence="1">
    <location>
        <begin position="1"/>
        <end position="14"/>
    </location>
</feature>
<dbReference type="EMBL" id="OIVN01000416">
    <property type="protein sequence ID" value="SPC79845.1"/>
    <property type="molecule type" value="Genomic_DNA"/>
</dbReference>
<evidence type="ECO:0000256" key="1">
    <source>
        <dbReference type="SAM" id="MobiDB-lite"/>
    </source>
</evidence>
<reference evidence="3" key="1">
    <citation type="submission" date="2018-02" db="EMBL/GenBank/DDBJ databases">
        <authorList>
            <person name="Cohen D.B."/>
            <person name="Kent A.D."/>
        </authorList>
    </citation>
    <scope>NUCLEOTIDE SEQUENCE</scope>
</reference>
<accession>A0A2N9EYB5</accession>
<gene>
    <name evidence="3" type="ORF">FSB_LOCUS7727</name>
</gene>
<organism evidence="3">
    <name type="scientific">Fagus sylvatica</name>
    <name type="common">Beechnut</name>
    <dbReference type="NCBI Taxonomy" id="28930"/>
    <lineage>
        <taxon>Eukaryota</taxon>
        <taxon>Viridiplantae</taxon>
        <taxon>Streptophyta</taxon>
        <taxon>Embryophyta</taxon>
        <taxon>Tracheophyta</taxon>
        <taxon>Spermatophyta</taxon>
        <taxon>Magnoliopsida</taxon>
        <taxon>eudicotyledons</taxon>
        <taxon>Gunneridae</taxon>
        <taxon>Pentapetalae</taxon>
        <taxon>rosids</taxon>
        <taxon>fabids</taxon>
        <taxon>Fagales</taxon>
        <taxon>Fagaceae</taxon>
        <taxon>Fagus</taxon>
    </lineage>
</organism>
<protein>
    <recommendedName>
        <fullName evidence="2">Transposase (putative) gypsy type domain-containing protein</fullName>
    </recommendedName>
</protein>
<sequence>MASGVDDSSKSSSFGERDSLVPISGSKDSGDQGRSSETTESSTSDSSSQEPRLPILDRDLNRPFIAEGVSSKLVDKDIGRLRRHYQISEDIVLRLPENGEWACLSNVENVVLYEESLVAGLRLPFRSFERGLLHRLGVAPNQLNPNAWWLVTGLQVLWRMASEREHELTVDEFLFLYKLTYMPASPGIWGFTCHKGSPRLISDLPNSNQSWKPKCFLTLMAFQGFISSAISFTAFRRPSLSNQSKRRLSRWSLGPEPSAEVRKAIKSYNRRMTTRAERKRLREVAQNLENLPDAGALFSKKAKSGKKVIIEKGASSKKGGRQDKPLHPAKVKAFEKVHVYHEILHSPIASKGKGVVSGEINPTIYNSTSQAMSKMNEMYEKSTWKCMIWSTKWTFSAAGQMFIVGNRFRSSESEFAKLKVELKEAKAQTLAHQEATEVLNTERGTLRSQALQQKVSNARETVVIEFKASEDFQDATRRYYVAGFKHFRKRAALAFGDVQDWSTSKERVATPLDVPSIPPSGDQGGDLMADPMDGQIASVDDQATPLAVGDEAP</sequence>
<dbReference type="AlphaFoldDB" id="A0A2N9EYB5"/>
<dbReference type="Pfam" id="PF04195">
    <property type="entry name" value="Transposase_28"/>
    <property type="match status" value="1"/>
</dbReference>
<evidence type="ECO:0000259" key="2">
    <source>
        <dbReference type="Pfam" id="PF04195"/>
    </source>
</evidence>